<dbReference type="Gene3D" id="3.30.980.10">
    <property type="entry name" value="Threonyl-trna Synthetase, Chain A, domain 2"/>
    <property type="match status" value="1"/>
</dbReference>
<keyword evidence="10 13" id="KW-0648">Protein biosynthesis</keyword>
<dbReference type="SUPFAM" id="SSF55186">
    <property type="entry name" value="ThrRS/AlaRS common domain"/>
    <property type="match status" value="1"/>
</dbReference>
<evidence type="ECO:0000256" key="7">
    <source>
        <dbReference type="ARBA" id="ARBA00022833"/>
    </source>
</evidence>
<keyword evidence="9 13" id="KW-0694">RNA-binding</keyword>
<dbReference type="GO" id="GO:0005737">
    <property type="term" value="C:cytoplasm"/>
    <property type="evidence" value="ECO:0007669"/>
    <property type="project" value="UniProtKB-SubCell"/>
</dbReference>
<dbReference type="InterPro" id="IPR033728">
    <property type="entry name" value="ThrRS_core"/>
</dbReference>
<dbReference type="InterPro" id="IPR012947">
    <property type="entry name" value="tRNA_SAD"/>
</dbReference>
<feature type="binding site" evidence="13">
    <location>
        <position position="337"/>
    </location>
    <ligand>
        <name>Zn(2+)</name>
        <dbReference type="ChEBI" id="CHEBI:29105"/>
        <note>catalytic</note>
    </ligand>
</feature>
<evidence type="ECO:0000313" key="15">
    <source>
        <dbReference type="EMBL" id="OGM27390.1"/>
    </source>
</evidence>
<organism evidence="15 16">
    <name type="scientific">Candidatus Woesebacteria bacterium RIFCSPHIGHO2_01_FULL_40_22</name>
    <dbReference type="NCBI Taxonomy" id="1802499"/>
    <lineage>
        <taxon>Bacteria</taxon>
        <taxon>Candidatus Woeseibacteriota</taxon>
    </lineage>
</organism>
<feature type="domain" description="Aminoacyl-transfer RNA synthetases class-II family profile" evidence="14">
    <location>
        <begin position="224"/>
        <end position="492"/>
    </location>
</feature>
<dbReference type="GO" id="GO:0004829">
    <property type="term" value="F:threonine-tRNA ligase activity"/>
    <property type="evidence" value="ECO:0007669"/>
    <property type="project" value="UniProtKB-UniRule"/>
</dbReference>
<evidence type="ECO:0000256" key="2">
    <source>
        <dbReference type="ARBA" id="ARBA00022490"/>
    </source>
</evidence>
<dbReference type="FunFam" id="3.30.930.10:FF:000002">
    <property type="entry name" value="Threonine--tRNA ligase"/>
    <property type="match status" value="1"/>
</dbReference>
<sequence>MSKVLDKKLEKMDPKERELWALRHTAEHVLHTALQNLYPNLKKAMGPATPDGFYNDFDLNEKITEADFPKIEKEMQRLIDADFPMVQEYITPEKARSIFKNNRYKMEWVEDIKKRGEKISVYKMGEEEIDLCSGPHVTSTGKIKAFKLLSVAGAYWHGDEKNKMLTRVYGTAFTTQDEMNKYLTQLEEAKKRDHRKIGKDMQLFTFADEVGPGLPLWMPKGTVIQTELRNWAEETEKKWGYVRVRTPHIAKHTLYEISGHLPYYKDDMYSPMDIDGEEYYLKGMNCPHHHMIFKATPKSYRDLPLRYAEYGEVYRYEQSGTLFGLMRVRFIQQNDAHIYCTEDQAEKEFLDVLKLHEYYYNTLGLTKKDYHIVIGLPDEKKRDKYHGDKALWDKAEKMMRNAIDKSAIKHIDDVGGAAFYGPKVDFNITSSVGREFGISTNQLDLYMPTRFNLEYTDAKGNKQLAVVIHRAPLGSHERFIGFLIEHYGGNFPTWLSPVQVKVLPISTRHMDYANKISNTLRENDIRAELDDRNATLPGKIRDAQNEKVNYMLIVGDREMKTNTVMQRARSGESDGPFSLDIFIKNIKNEIGDKAIWKSDQKSF</sequence>
<proteinExistence type="inferred from homology"/>
<evidence type="ECO:0000256" key="4">
    <source>
        <dbReference type="ARBA" id="ARBA00022598"/>
    </source>
</evidence>
<evidence type="ECO:0000256" key="8">
    <source>
        <dbReference type="ARBA" id="ARBA00022840"/>
    </source>
</evidence>
<dbReference type="AlphaFoldDB" id="A0A1F7YJM1"/>
<keyword evidence="2 13" id="KW-0963">Cytoplasm</keyword>
<evidence type="ECO:0000259" key="14">
    <source>
        <dbReference type="PROSITE" id="PS50862"/>
    </source>
</evidence>
<protein>
    <recommendedName>
        <fullName evidence="13">Threonine--tRNA ligase</fullName>
        <ecNumber evidence="13">6.1.1.3</ecNumber>
    </recommendedName>
    <alternativeName>
        <fullName evidence="13">Threonyl-tRNA synthetase</fullName>
        <shortName evidence="13">ThrRS</shortName>
    </alternativeName>
</protein>
<dbReference type="Pfam" id="PF03129">
    <property type="entry name" value="HGTP_anticodon"/>
    <property type="match status" value="1"/>
</dbReference>
<dbReference type="SUPFAM" id="SSF52954">
    <property type="entry name" value="Class II aaRS ABD-related"/>
    <property type="match status" value="1"/>
</dbReference>
<evidence type="ECO:0000256" key="9">
    <source>
        <dbReference type="ARBA" id="ARBA00022884"/>
    </source>
</evidence>
<dbReference type="InterPro" id="IPR004154">
    <property type="entry name" value="Anticodon-bd"/>
</dbReference>
<dbReference type="GO" id="GO:0006435">
    <property type="term" value="P:threonyl-tRNA aminoacylation"/>
    <property type="evidence" value="ECO:0007669"/>
    <property type="project" value="UniProtKB-UniRule"/>
</dbReference>
<comment type="catalytic activity">
    <reaction evidence="12 13">
        <text>tRNA(Thr) + L-threonine + ATP = L-threonyl-tRNA(Thr) + AMP + diphosphate + H(+)</text>
        <dbReference type="Rhea" id="RHEA:24624"/>
        <dbReference type="Rhea" id="RHEA-COMP:9670"/>
        <dbReference type="Rhea" id="RHEA-COMP:9704"/>
        <dbReference type="ChEBI" id="CHEBI:15378"/>
        <dbReference type="ChEBI" id="CHEBI:30616"/>
        <dbReference type="ChEBI" id="CHEBI:33019"/>
        <dbReference type="ChEBI" id="CHEBI:57926"/>
        <dbReference type="ChEBI" id="CHEBI:78442"/>
        <dbReference type="ChEBI" id="CHEBI:78534"/>
        <dbReference type="ChEBI" id="CHEBI:456215"/>
        <dbReference type="EC" id="6.1.1.3"/>
    </reaction>
</comment>
<gene>
    <name evidence="13" type="primary">thrS</name>
    <name evidence="15" type="ORF">A2628_01125</name>
</gene>
<keyword evidence="8 13" id="KW-0067">ATP-binding</keyword>
<dbReference type="FunFam" id="3.30.980.10:FF:000005">
    <property type="entry name" value="Threonyl-tRNA synthetase, mitochondrial"/>
    <property type="match status" value="1"/>
</dbReference>
<comment type="cofactor">
    <cofactor evidence="13">
        <name>Zn(2+)</name>
        <dbReference type="ChEBI" id="CHEBI:29105"/>
    </cofactor>
    <text evidence="13">Binds 1 zinc ion per subunit.</text>
</comment>
<evidence type="ECO:0000256" key="1">
    <source>
        <dbReference type="ARBA" id="ARBA00008226"/>
    </source>
</evidence>
<keyword evidence="11 13" id="KW-0030">Aminoacyl-tRNA synthetase</keyword>
<dbReference type="InterPro" id="IPR018163">
    <property type="entry name" value="Thr/Ala-tRNA-synth_IIc_edit"/>
</dbReference>
<reference evidence="15 16" key="1">
    <citation type="journal article" date="2016" name="Nat. Commun.">
        <title>Thousands of microbial genomes shed light on interconnected biogeochemical processes in an aquifer system.</title>
        <authorList>
            <person name="Anantharaman K."/>
            <person name="Brown C.T."/>
            <person name="Hug L.A."/>
            <person name="Sharon I."/>
            <person name="Castelle C.J."/>
            <person name="Probst A.J."/>
            <person name="Thomas B.C."/>
            <person name="Singh A."/>
            <person name="Wilkins M.J."/>
            <person name="Karaoz U."/>
            <person name="Brodie E.L."/>
            <person name="Williams K.H."/>
            <person name="Hubbard S.S."/>
            <person name="Banfield J.F."/>
        </authorList>
    </citation>
    <scope>NUCLEOTIDE SEQUENCE [LARGE SCALE GENOMIC DNA]</scope>
</reference>
<evidence type="ECO:0000256" key="5">
    <source>
        <dbReference type="ARBA" id="ARBA00022723"/>
    </source>
</evidence>
<evidence type="ECO:0000313" key="16">
    <source>
        <dbReference type="Proteomes" id="UP000179221"/>
    </source>
</evidence>
<keyword evidence="7 13" id="KW-0862">Zinc</keyword>
<keyword evidence="5 13" id="KW-0479">Metal-binding</keyword>
<dbReference type="PRINTS" id="PR01047">
    <property type="entry name" value="TRNASYNTHTHR"/>
</dbReference>
<dbReference type="Pfam" id="PF00587">
    <property type="entry name" value="tRNA-synt_2b"/>
    <property type="match status" value="1"/>
</dbReference>
<keyword evidence="6 13" id="KW-0547">Nucleotide-binding</keyword>
<dbReference type="Proteomes" id="UP000179221">
    <property type="component" value="Unassembled WGS sequence"/>
</dbReference>
<feature type="binding site" evidence="13">
    <location>
        <position position="469"/>
    </location>
    <ligand>
        <name>Zn(2+)</name>
        <dbReference type="ChEBI" id="CHEBI:29105"/>
        <note>catalytic</note>
    </ligand>
</feature>
<dbReference type="CDD" id="cd00860">
    <property type="entry name" value="ThrRS_anticodon"/>
    <property type="match status" value="1"/>
</dbReference>
<evidence type="ECO:0000256" key="10">
    <source>
        <dbReference type="ARBA" id="ARBA00022917"/>
    </source>
</evidence>
<dbReference type="NCBIfam" id="TIGR00418">
    <property type="entry name" value="thrS"/>
    <property type="match status" value="1"/>
</dbReference>
<evidence type="ECO:0000256" key="13">
    <source>
        <dbReference type="HAMAP-Rule" id="MF_00184"/>
    </source>
</evidence>
<dbReference type="InterPro" id="IPR036621">
    <property type="entry name" value="Anticodon-bd_dom_sf"/>
</dbReference>
<dbReference type="HAMAP" id="MF_00184">
    <property type="entry name" value="Thr_tRNA_synth"/>
    <property type="match status" value="1"/>
</dbReference>
<dbReference type="PANTHER" id="PTHR11451">
    <property type="entry name" value="THREONINE-TRNA LIGASE"/>
    <property type="match status" value="1"/>
</dbReference>
<evidence type="ECO:0000256" key="11">
    <source>
        <dbReference type="ARBA" id="ARBA00023146"/>
    </source>
</evidence>
<evidence type="ECO:0000256" key="3">
    <source>
        <dbReference type="ARBA" id="ARBA00022555"/>
    </source>
</evidence>
<comment type="similarity">
    <text evidence="1 13">Belongs to the class-II aminoacyl-tRNA synthetase family.</text>
</comment>
<dbReference type="Pfam" id="PF07973">
    <property type="entry name" value="tRNA_SAD"/>
    <property type="match status" value="1"/>
</dbReference>
<evidence type="ECO:0000256" key="12">
    <source>
        <dbReference type="ARBA" id="ARBA00049515"/>
    </source>
</evidence>
<name>A0A1F7YJM1_9BACT</name>
<feature type="binding site" evidence="13">
    <location>
        <position position="286"/>
    </location>
    <ligand>
        <name>Zn(2+)</name>
        <dbReference type="ChEBI" id="CHEBI:29105"/>
        <note>catalytic</note>
    </ligand>
</feature>
<comment type="subunit">
    <text evidence="13">Homodimer.</text>
</comment>
<dbReference type="InterPro" id="IPR002314">
    <property type="entry name" value="aa-tRNA-synt_IIb"/>
</dbReference>
<dbReference type="GO" id="GO:0005524">
    <property type="term" value="F:ATP binding"/>
    <property type="evidence" value="ECO:0007669"/>
    <property type="project" value="UniProtKB-UniRule"/>
</dbReference>
<dbReference type="Gene3D" id="3.30.54.20">
    <property type="match status" value="1"/>
</dbReference>
<dbReference type="EMBL" id="MGGL01000004">
    <property type="protein sequence ID" value="OGM27390.1"/>
    <property type="molecule type" value="Genomic_DNA"/>
</dbReference>
<evidence type="ECO:0000256" key="6">
    <source>
        <dbReference type="ARBA" id="ARBA00022741"/>
    </source>
</evidence>
<dbReference type="CDD" id="cd00771">
    <property type="entry name" value="ThrRS_core"/>
    <property type="match status" value="1"/>
</dbReference>
<keyword evidence="3 13" id="KW-0820">tRNA-binding</keyword>
<keyword evidence="4 13" id="KW-0436">Ligase</keyword>
<comment type="caution">
    <text evidence="13">Lacks conserved residue(s) required for the propagation of feature annotation.</text>
</comment>
<dbReference type="GO" id="GO:0000049">
    <property type="term" value="F:tRNA binding"/>
    <property type="evidence" value="ECO:0007669"/>
    <property type="project" value="UniProtKB-KW"/>
</dbReference>
<accession>A0A1F7YJM1</accession>
<dbReference type="PANTHER" id="PTHR11451:SF44">
    <property type="entry name" value="THREONINE--TRNA LIGASE, CHLOROPLASTIC_MITOCHONDRIAL 2"/>
    <property type="match status" value="1"/>
</dbReference>
<dbReference type="InterPro" id="IPR002320">
    <property type="entry name" value="Thr-tRNA-ligase_IIa"/>
</dbReference>
<dbReference type="InterPro" id="IPR045864">
    <property type="entry name" value="aa-tRNA-synth_II/BPL/LPL"/>
</dbReference>
<dbReference type="SMART" id="SM00863">
    <property type="entry name" value="tRNA_SAD"/>
    <property type="match status" value="1"/>
</dbReference>
<dbReference type="FunFam" id="3.40.50.800:FF:000001">
    <property type="entry name" value="Threonine--tRNA ligase"/>
    <property type="match status" value="1"/>
</dbReference>
<dbReference type="InterPro" id="IPR006195">
    <property type="entry name" value="aa-tRNA-synth_II"/>
</dbReference>
<comment type="caution">
    <text evidence="15">The sequence shown here is derived from an EMBL/GenBank/DDBJ whole genome shotgun (WGS) entry which is preliminary data.</text>
</comment>
<dbReference type="PROSITE" id="PS50862">
    <property type="entry name" value="AA_TRNA_LIGASE_II"/>
    <property type="match status" value="1"/>
</dbReference>
<dbReference type="EC" id="6.1.1.3" evidence="13"/>
<dbReference type="Gene3D" id="3.30.930.10">
    <property type="entry name" value="Bira Bifunctional Protein, Domain 2"/>
    <property type="match status" value="1"/>
</dbReference>
<dbReference type="InterPro" id="IPR047246">
    <property type="entry name" value="ThrRS_anticodon"/>
</dbReference>
<dbReference type="Gene3D" id="3.40.50.800">
    <property type="entry name" value="Anticodon-binding domain"/>
    <property type="match status" value="1"/>
</dbReference>
<dbReference type="GO" id="GO:0046872">
    <property type="term" value="F:metal ion binding"/>
    <property type="evidence" value="ECO:0007669"/>
    <property type="project" value="UniProtKB-KW"/>
</dbReference>
<comment type="subcellular location">
    <subcellularLocation>
        <location evidence="13">Cytoplasm</location>
    </subcellularLocation>
</comment>
<dbReference type="SUPFAM" id="SSF55681">
    <property type="entry name" value="Class II aaRS and biotin synthetases"/>
    <property type="match status" value="1"/>
</dbReference>